<proteinExistence type="predicted"/>
<dbReference type="PANTHER" id="PTHR42705">
    <property type="entry name" value="BIFUNCTIONAL NON-HOMOLOGOUS END JOINING PROTEIN LIGD"/>
    <property type="match status" value="1"/>
</dbReference>
<dbReference type="PROSITE" id="PS50160">
    <property type="entry name" value="DNA_LIGASE_A3"/>
    <property type="match status" value="1"/>
</dbReference>
<dbReference type="InterPro" id="IPR012340">
    <property type="entry name" value="NA-bd_OB-fold"/>
</dbReference>
<evidence type="ECO:0000259" key="22">
    <source>
        <dbReference type="PROSITE" id="PS50160"/>
    </source>
</evidence>
<feature type="region of interest" description="Disordered" evidence="21">
    <location>
        <begin position="184"/>
        <end position="244"/>
    </location>
</feature>
<dbReference type="Pfam" id="PF21686">
    <property type="entry name" value="LigD_Prim-Pol"/>
    <property type="match status" value="1"/>
</dbReference>
<dbReference type="GO" id="GO:0006281">
    <property type="term" value="P:DNA repair"/>
    <property type="evidence" value="ECO:0007669"/>
    <property type="project" value="UniProtKB-KW"/>
</dbReference>
<evidence type="ECO:0000256" key="8">
    <source>
        <dbReference type="ARBA" id="ARBA00022741"/>
    </source>
</evidence>
<dbReference type="Pfam" id="PF01068">
    <property type="entry name" value="DNA_ligase_A_M"/>
    <property type="match status" value="1"/>
</dbReference>
<evidence type="ECO:0000256" key="19">
    <source>
        <dbReference type="ARBA" id="ARBA00029943"/>
    </source>
</evidence>
<dbReference type="Gene3D" id="3.90.920.10">
    <property type="entry name" value="DNA primase, PRIM domain"/>
    <property type="match status" value="1"/>
</dbReference>
<keyword evidence="18" id="KW-0511">Multifunctional enzyme</keyword>
<dbReference type="SUPFAM" id="SSF50249">
    <property type="entry name" value="Nucleic acid-binding proteins"/>
    <property type="match status" value="1"/>
</dbReference>
<evidence type="ECO:0000256" key="15">
    <source>
        <dbReference type="ARBA" id="ARBA00023172"/>
    </source>
</evidence>
<evidence type="ECO:0000256" key="21">
    <source>
        <dbReference type="SAM" id="MobiDB-lite"/>
    </source>
</evidence>
<dbReference type="SUPFAM" id="SSF56091">
    <property type="entry name" value="DNA ligase/mRNA capping enzyme, catalytic domain"/>
    <property type="match status" value="1"/>
</dbReference>
<keyword evidence="4" id="KW-0808">Transferase</keyword>
<keyword evidence="3 23" id="KW-0436">Ligase</keyword>
<dbReference type="GO" id="GO:0003887">
    <property type="term" value="F:DNA-directed DNA polymerase activity"/>
    <property type="evidence" value="ECO:0007669"/>
    <property type="project" value="UniProtKB-KW"/>
</dbReference>
<keyword evidence="8" id="KW-0547">Nucleotide-binding</keyword>
<keyword evidence="16" id="KW-0234">DNA repair</keyword>
<keyword evidence="24" id="KW-1185">Reference proteome</keyword>
<dbReference type="NCBIfam" id="TIGR02778">
    <property type="entry name" value="ligD_pol"/>
    <property type="match status" value="1"/>
</dbReference>
<evidence type="ECO:0000256" key="18">
    <source>
        <dbReference type="ARBA" id="ARBA00023268"/>
    </source>
</evidence>
<keyword evidence="13" id="KW-0239">DNA-directed DNA polymerase</keyword>
<sequence>MARPESEYNRKRNFALTSEPAEERKSARRNKAGALSFVVQKHDARNLHYDFRLELDGTLKSWAVPKGPSLDPSVKRLAVHVEDHPLSYGNFEGSIPKGQYGGGDVIVWDRGVWEPEGDPVKAYKAGKLGFRLHGEKLEGRWNLVRTRLKGSGSKEQWLLIKEQDDAAQPASEFDLVSARPESVITGERLQRDQQPGAANSKKAAKPKVAASRAPAKAKSATASKKQSSASESRQSRGAAGSKVSIPDQFAPQLATLASEPPAGNWLYEIKFDGYRILARVRDGEVRLFTRNGHDWTHRLPQQAKAIASLNLDDSWLDGEMVVLNGDGLPDFQALQNAFDAESTQDIVYYLFDAPFLNGHDLREQPLEQRRAELDAVIDHDSPLLRFSEVLDADYEHIYQSACAMALEGVIGKRSGSEYVSSRSADWIKLKCRLRQEFVIVGYTPPKGSRSGFGALLLAVHEAPGSKALRYAGRVGTGFNERLLTQLHKQLRKLERKTSPLESTRGLSRQSEVQWVSPKLVCEVEFAQWTQERIVRQAAFIALREDKPAVDIIEEQPQAPDDIQAAAGQPHKRVTRKRKTNFGDKLSGVTISHPERVIDKQSGATKHDLAAFYDSIQDWIIPQLSGRPVSLLRAPEGVDGEQFFQKHAEHLSIPDIRHLDKSLDPGHAPLMQIDSVKALVGAVQMGCIELHTWGALSTSIEKPDSIVLDLDPDPKLPWKSMVEATQLLLSVLDEIGLQAWLKTSGGKGMHVIIPIARHLDWASVKAFSKAISEFMAQELPERFVSKMGPKNRIGKIFIDYLRNSRGASTVAAYSVRARPGLPVSVPIARDELAGLRSAQQWTLLNLSERLQQLQKDPWADLHYRQRIGKAMWKQLGAKAP</sequence>
<reference evidence="23 24" key="1">
    <citation type="submission" date="2018-07" db="EMBL/GenBank/DDBJ databases">
        <title>Pseudomonas laoshanensis sp. nov., isolated from soil.</title>
        <authorList>
            <person name="Sun J."/>
            <person name="Yu L."/>
            <person name="Wang M."/>
            <person name="Zhang C."/>
        </authorList>
    </citation>
    <scope>NUCLEOTIDE SEQUENCE [LARGE SCALE GENOMIC DNA]</scope>
    <source>
        <strain evidence="23 24">Y22</strain>
    </source>
</reference>
<dbReference type="RefSeq" id="WP_149330943.1">
    <property type="nucleotide sequence ID" value="NZ_QOVF01000001.1"/>
</dbReference>
<dbReference type="InterPro" id="IPR014143">
    <property type="entry name" value="NHEJ_ligase_prk"/>
</dbReference>
<evidence type="ECO:0000256" key="7">
    <source>
        <dbReference type="ARBA" id="ARBA00022723"/>
    </source>
</evidence>
<evidence type="ECO:0000256" key="13">
    <source>
        <dbReference type="ARBA" id="ARBA00022932"/>
    </source>
</evidence>
<accession>A0A7V7GV52</accession>
<evidence type="ECO:0000256" key="20">
    <source>
        <dbReference type="ARBA" id="ARBA00034003"/>
    </source>
</evidence>
<keyword evidence="6" id="KW-0540">Nuclease</keyword>
<feature type="region of interest" description="Disordered" evidence="21">
    <location>
        <begin position="1"/>
        <end position="30"/>
    </location>
</feature>
<dbReference type="Pfam" id="PF04679">
    <property type="entry name" value="DNA_ligase_A_C"/>
    <property type="match status" value="1"/>
</dbReference>
<evidence type="ECO:0000256" key="14">
    <source>
        <dbReference type="ARBA" id="ARBA00023125"/>
    </source>
</evidence>
<dbReference type="CDD" id="cd07906">
    <property type="entry name" value="Adenylation_DNA_ligase_LigD_LigC"/>
    <property type="match status" value="1"/>
</dbReference>
<evidence type="ECO:0000256" key="12">
    <source>
        <dbReference type="ARBA" id="ARBA00022840"/>
    </source>
</evidence>
<dbReference type="GO" id="GO:0005524">
    <property type="term" value="F:ATP binding"/>
    <property type="evidence" value="ECO:0007669"/>
    <property type="project" value="UniProtKB-KW"/>
</dbReference>
<evidence type="ECO:0000256" key="5">
    <source>
        <dbReference type="ARBA" id="ARBA00022695"/>
    </source>
</evidence>
<dbReference type="InterPro" id="IPR033651">
    <property type="entry name" value="PaeLigD_Pol-like"/>
</dbReference>
<organism evidence="23 24">
    <name type="scientific">Halopseudomonas laoshanensis</name>
    <dbReference type="NCBI Taxonomy" id="2268758"/>
    <lineage>
        <taxon>Bacteria</taxon>
        <taxon>Pseudomonadati</taxon>
        <taxon>Pseudomonadota</taxon>
        <taxon>Gammaproteobacteria</taxon>
        <taxon>Pseudomonadales</taxon>
        <taxon>Pseudomonadaceae</taxon>
        <taxon>Halopseudomonas</taxon>
    </lineage>
</organism>
<dbReference type="Gene3D" id="3.30.470.30">
    <property type="entry name" value="DNA ligase/mRNA capping enzyme"/>
    <property type="match status" value="1"/>
</dbReference>
<dbReference type="InterPro" id="IPR014144">
    <property type="entry name" value="LigD_PE_domain"/>
</dbReference>
<dbReference type="GO" id="GO:0046872">
    <property type="term" value="F:metal ion binding"/>
    <property type="evidence" value="ECO:0007669"/>
    <property type="project" value="UniProtKB-KW"/>
</dbReference>
<dbReference type="EC" id="6.5.1.1" evidence="2"/>
<dbReference type="InterPro" id="IPR014146">
    <property type="entry name" value="LigD_ligase_dom"/>
</dbReference>
<name>A0A7V7GV52_9GAMM</name>
<comment type="catalytic activity">
    <reaction evidence="20">
        <text>ATP + (deoxyribonucleotide)n-3'-hydroxyl + 5'-phospho-(deoxyribonucleotide)m = (deoxyribonucleotide)n+m + AMP + diphosphate.</text>
        <dbReference type="EC" id="6.5.1.1"/>
    </reaction>
</comment>
<keyword evidence="14" id="KW-0238">DNA-binding</keyword>
<dbReference type="Gene3D" id="2.40.50.140">
    <property type="entry name" value="Nucleic acid-binding proteins"/>
    <property type="match status" value="1"/>
</dbReference>
<evidence type="ECO:0000256" key="17">
    <source>
        <dbReference type="ARBA" id="ARBA00023211"/>
    </source>
</evidence>
<keyword evidence="12" id="KW-0067">ATP-binding</keyword>
<evidence type="ECO:0000256" key="16">
    <source>
        <dbReference type="ARBA" id="ARBA00023204"/>
    </source>
</evidence>
<protein>
    <recommendedName>
        <fullName evidence="2">DNA ligase (ATP)</fullName>
        <ecNumber evidence="2">6.5.1.1</ecNumber>
    </recommendedName>
    <alternativeName>
        <fullName evidence="19">NHEJ DNA polymerase</fullName>
    </alternativeName>
</protein>
<dbReference type="Pfam" id="PF13298">
    <property type="entry name" value="LigD_N"/>
    <property type="match status" value="1"/>
</dbReference>
<gene>
    <name evidence="23" type="primary">ligD</name>
    <name evidence="23" type="ORF">DT594_00820</name>
</gene>
<dbReference type="GO" id="GO:0003910">
    <property type="term" value="F:DNA ligase (ATP) activity"/>
    <property type="evidence" value="ECO:0007669"/>
    <property type="project" value="UniProtKB-EC"/>
</dbReference>
<evidence type="ECO:0000256" key="10">
    <source>
        <dbReference type="ARBA" id="ARBA00022801"/>
    </source>
</evidence>
<evidence type="ECO:0000256" key="11">
    <source>
        <dbReference type="ARBA" id="ARBA00022839"/>
    </source>
</evidence>
<keyword evidence="7" id="KW-0479">Metal-binding</keyword>
<dbReference type="NCBIfam" id="TIGR02779">
    <property type="entry name" value="NHEJ_ligase_lig"/>
    <property type="match status" value="1"/>
</dbReference>
<keyword evidence="9" id="KW-0227">DNA damage</keyword>
<evidence type="ECO:0000313" key="24">
    <source>
        <dbReference type="Proteomes" id="UP000463138"/>
    </source>
</evidence>
<comment type="caution">
    <text evidence="23">The sequence shown here is derived from an EMBL/GenBank/DDBJ whole genome shotgun (WGS) entry which is preliminary data.</text>
</comment>
<dbReference type="GO" id="GO:0004527">
    <property type="term" value="F:exonuclease activity"/>
    <property type="evidence" value="ECO:0007669"/>
    <property type="project" value="UniProtKB-KW"/>
</dbReference>
<evidence type="ECO:0000256" key="3">
    <source>
        <dbReference type="ARBA" id="ARBA00022598"/>
    </source>
</evidence>
<evidence type="ECO:0000256" key="1">
    <source>
        <dbReference type="ARBA" id="ARBA00001936"/>
    </source>
</evidence>
<keyword evidence="5" id="KW-0548">Nucleotidyltransferase</keyword>
<dbReference type="EMBL" id="QOVF01000001">
    <property type="protein sequence ID" value="KAA0695943.1"/>
    <property type="molecule type" value="Genomic_DNA"/>
</dbReference>
<keyword evidence="15" id="KW-0233">DNA recombination</keyword>
<dbReference type="AlphaFoldDB" id="A0A7V7GV52"/>
<dbReference type="NCBIfam" id="NF004628">
    <property type="entry name" value="PRK05972.1"/>
    <property type="match status" value="1"/>
</dbReference>
<evidence type="ECO:0000256" key="2">
    <source>
        <dbReference type="ARBA" id="ARBA00012727"/>
    </source>
</evidence>
<dbReference type="GO" id="GO:0003677">
    <property type="term" value="F:DNA binding"/>
    <property type="evidence" value="ECO:0007669"/>
    <property type="project" value="UniProtKB-KW"/>
</dbReference>
<keyword evidence="11" id="KW-0269">Exonuclease</keyword>
<dbReference type="PANTHER" id="PTHR42705:SF2">
    <property type="entry name" value="BIFUNCTIONAL NON-HOMOLOGOUS END JOINING PROTEIN LIGD"/>
    <property type="match status" value="1"/>
</dbReference>
<evidence type="ECO:0000256" key="9">
    <source>
        <dbReference type="ARBA" id="ARBA00022763"/>
    </source>
</evidence>
<dbReference type="NCBIfam" id="TIGR02777">
    <property type="entry name" value="LigD_PE_dom"/>
    <property type="match status" value="1"/>
</dbReference>
<dbReference type="InterPro" id="IPR052171">
    <property type="entry name" value="NHEJ_LigD"/>
</dbReference>
<dbReference type="InterPro" id="IPR012310">
    <property type="entry name" value="DNA_ligase_ATP-dep_cent"/>
</dbReference>
<dbReference type="NCBIfam" id="TIGR02776">
    <property type="entry name" value="NHEJ_ligase_prk"/>
    <property type="match status" value="1"/>
</dbReference>
<keyword evidence="17" id="KW-0464">Manganese</keyword>
<feature type="compositionally biased region" description="Low complexity" evidence="21">
    <location>
        <begin position="195"/>
        <end position="241"/>
    </location>
</feature>
<evidence type="ECO:0000256" key="6">
    <source>
        <dbReference type="ARBA" id="ARBA00022722"/>
    </source>
</evidence>
<comment type="cofactor">
    <cofactor evidence="1">
        <name>Mn(2+)</name>
        <dbReference type="ChEBI" id="CHEBI:29035"/>
    </cofactor>
</comment>
<evidence type="ECO:0000313" key="23">
    <source>
        <dbReference type="EMBL" id="KAA0695943.1"/>
    </source>
</evidence>
<keyword evidence="10" id="KW-0378">Hydrolase</keyword>
<evidence type="ECO:0000256" key="4">
    <source>
        <dbReference type="ARBA" id="ARBA00022679"/>
    </source>
</evidence>
<dbReference type="CDD" id="cd07971">
    <property type="entry name" value="OBF_DNA_ligase_LigD"/>
    <property type="match status" value="1"/>
</dbReference>
<dbReference type="InterPro" id="IPR014145">
    <property type="entry name" value="LigD_pol_dom"/>
</dbReference>
<feature type="compositionally biased region" description="Basic and acidic residues" evidence="21">
    <location>
        <begin position="1"/>
        <end position="10"/>
    </location>
</feature>
<dbReference type="GO" id="GO:0006310">
    <property type="term" value="P:DNA recombination"/>
    <property type="evidence" value="ECO:0007669"/>
    <property type="project" value="UniProtKB-KW"/>
</dbReference>
<dbReference type="Gene3D" id="3.30.1490.70">
    <property type="match status" value="1"/>
</dbReference>
<dbReference type="Proteomes" id="UP000463138">
    <property type="component" value="Unassembled WGS sequence"/>
</dbReference>
<dbReference type="CDD" id="cd04862">
    <property type="entry name" value="PaeLigD_Pol_like"/>
    <property type="match status" value="1"/>
</dbReference>
<feature type="domain" description="ATP-dependent DNA ligase family profile" evidence="22">
    <location>
        <begin position="339"/>
        <end position="430"/>
    </location>
</feature>
<dbReference type="OrthoDB" id="9802472at2"/>
<dbReference type="InterPro" id="IPR012309">
    <property type="entry name" value="DNA_ligase_ATP-dep_C"/>
</dbReference>